<protein>
    <submittedName>
        <fullName evidence="1">Uncharacterized protein</fullName>
    </submittedName>
</protein>
<proteinExistence type="predicted"/>
<dbReference type="EnsemblMetazoa" id="GMOY005065-RA">
    <property type="protein sequence ID" value="GMOY005065-PA"/>
    <property type="gene ID" value="GMOY005065"/>
</dbReference>
<dbReference type="EMBL" id="CCAG010008898">
    <property type="status" value="NOT_ANNOTATED_CDS"/>
    <property type="molecule type" value="Genomic_DNA"/>
</dbReference>
<reference evidence="1" key="1">
    <citation type="submission" date="2020-05" db="UniProtKB">
        <authorList>
            <consortium name="EnsemblMetazoa"/>
        </authorList>
    </citation>
    <scope>IDENTIFICATION</scope>
    <source>
        <strain evidence="1">Yale</strain>
    </source>
</reference>
<dbReference type="AlphaFoldDB" id="A0A1B0FMJ2"/>
<organism evidence="1 2">
    <name type="scientific">Glossina morsitans morsitans</name>
    <name type="common">Savannah tsetse fly</name>
    <dbReference type="NCBI Taxonomy" id="37546"/>
    <lineage>
        <taxon>Eukaryota</taxon>
        <taxon>Metazoa</taxon>
        <taxon>Ecdysozoa</taxon>
        <taxon>Arthropoda</taxon>
        <taxon>Hexapoda</taxon>
        <taxon>Insecta</taxon>
        <taxon>Pterygota</taxon>
        <taxon>Neoptera</taxon>
        <taxon>Endopterygota</taxon>
        <taxon>Diptera</taxon>
        <taxon>Brachycera</taxon>
        <taxon>Muscomorpha</taxon>
        <taxon>Hippoboscoidea</taxon>
        <taxon>Glossinidae</taxon>
        <taxon>Glossina</taxon>
    </lineage>
</organism>
<sequence>MKQKLHPIRNYFSSFDILRNYLTNNSEKQINEIFEEKPDIFQVFLARIQCMSSVRLSLTNLLTNVGLYHFPNPSLYENQRINGHKSNLRMMKRTCDLMLGGVAGRHMSNRRRGSSPMVRLSAGLPVASSLDGSGSIGGEIGHPGVNAQYAPKIPPRRRRAVTTSDYKSCALIQTRLKLGDIMQYRNLRCSKSKSLN</sequence>
<evidence type="ECO:0000313" key="2">
    <source>
        <dbReference type="Proteomes" id="UP000092444"/>
    </source>
</evidence>
<evidence type="ECO:0000313" key="1">
    <source>
        <dbReference type="EnsemblMetazoa" id="GMOY005065-PA"/>
    </source>
</evidence>
<dbReference type="VEuPathDB" id="VectorBase:GMOY005065"/>
<dbReference type="Proteomes" id="UP000092444">
    <property type="component" value="Unassembled WGS sequence"/>
</dbReference>
<keyword evidence="2" id="KW-1185">Reference proteome</keyword>
<dbReference type="STRING" id="37546.A0A1B0FMJ2"/>
<name>A0A1B0FMJ2_GLOMM</name>
<accession>A0A1B0FMJ2</accession>